<evidence type="ECO:0000259" key="6">
    <source>
        <dbReference type="PROSITE" id="PS51898"/>
    </source>
</evidence>
<organism evidence="8 9">
    <name type="scientific">Geodermatophilus amargosae</name>
    <dbReference type="NCBI Taxonomy" id="1296565"/>
    <lineage>
        <taxon>Bacteria</taxon>
        <taxon>Bacillati</taxon>
        <taxon>Actinomycetota</taxon>
        <taxon>Actinomycetes</taxon>
        <taxon>Geodermatophilales</taxon>
        <taxon>Geodermatophilaceae</taxon>
        <taxon>Geodermatophilus</taxon>
    </lineage>
</organism>
<evidence type="ECO:0000313" key="9">
    <source>
        <dbReference type="Proteomes" id="UP000199546"/>
    </source>
</evidence>
<feature type="region of interest" description="Disordered" evidence="5">
    <location>
        <begin position="221"/>
        <end position="240"/>
    </location>
</feature>
<gene>
    <name evidence="8" type="ORF">SAMN05660657_02118</name>
</gene>
<proteinExistence type="inferred from homology"/>
<comment type="similarity">
    <text evidence="1">Belongs to the 'phage' integrase family.</text>
</comment>
<dbReference type="GO" id="GO:0015074">
    <property type="term" value="P:DNA integration"/>
    <property type="evidence" value="ECO:0007669"/>
    <property type="project" value="InterPro"/>
</dbReference>
<dbReference type="CDD" id="cd01189">
    <property type="entry name" value="INT_ICEBs1_C_like"/>
    <property type="match status" value="1"/>
</dbReference>
<evidence type="ECO:0000259" key="7">
    <source>
        <dbReference type="PROSITE" id="PS51900"/>
    </source>
</evidence>
<dbReference type="Proteomes" id="UP000199546">
    <property type="component" value="Unassembled WGS sequence"/>
</dbReference>
<evidence type="ECO:0000256" key="2">
    <source>
        <dbReference type="ARBA" id="ARBA00023125"/>
    </source>
</evidence>
<keyword evidence="2 4" id="KW-0238">DNA-binding</keyword>
<dbReference type="RefSeq" id="WP_093579334.1">
    <property type="nucleotide sequence ID" value="NZ_FPBA01000005.1"/>
</dbReference>
<evidence type="ECO:0000256" key="4">
    <source>
        <dbReference type="PROSITE-ProRule" id="PRU01248"/>
    </source>
</evidence>
<dbReference type="Gene3D" id="1.10.150.130">
    <property type="match status" value="1"/>
</dbReference>
<dbReference type="InterPro" id="IPR013762">
    <property type="entry name" value="Integrase-like_cat_sf"/>
</dbReference>
<evidence type="ECO:0000256" key="3">
    <source>
        <dbReference type="ARBA" id="ARBA00023172"/>
    </source>
</evidence>
<dbReference type="PROSITE" id="PS51898">
    <property type="entry name" value="TYR_RECOMBINASE"/>
    <property type="match status" value="1"/>
</dbReference>
<feature type="domain" description="Core-binding (CB)" evidence="7">
    <location>
        <begin position="59"/>
        <end position="139"/>
    </location>
</feature>
<dbReference type="OrthoDB" id="1822491at2"/>
<dbReference type="PANTHER" id="PTHR30349">
    <property type="entry name" value="PHAGE INTEGRASE-RELATED"/>
    <property type="match status" value="1"/>
</dbReference>
<dbReference type="InterPro" id="IPR050090">
    <property type="entry name" value="Tyrosine_recombinase_XerCD"/>
</dbReference>
<dbReference type="Pfam" id="PF00589">
    <property type="entry name" value="Phage_integrase"/>
    <property type="match status" value="1"/>
</dbReference>
<name>A0A1I6ZM91_9ACTN</name>
<evidence type="ECO:0000256" key="5">
    <source>
        <dbReference type="SAM" id="MobiDB-lite"/>
    </source>
</evidence>
<keyword evidence="9" id="KW-1185">Reference proteome</keyword>
<feature type="region of interest" description="Disordered" evidence="5">
    <location>
        <begin position="1"/>
        <end position="38"/>
    </location>
</feature>
<dbReference type="InterPro" id="IPR010998">
    <property type="entry name" value="Integrase_recombinase_N"/>
</dbReference>
<feature type="domain" description="Tyr recombinase" evidence="6">
    <location>
        <begin position="160"/>
        <end position="351"/>
    </location>
</feature>
<dbReference type="AlphaFoldDB" id="A0A1I6ZM91"/>
<dbReference type="GO" id="GO:0006310">
    <property type="term" value="P:DNA recombination"/>
    <property type="evidence" value="ECO:0007669"/>
    <property type="project" value="UniProtKB-KW"/>
</dbReference>
<dbReference type="Gene3D" id="1.10.443.10">
    <property type="entry name" value="Intergrase catalytic core"/>
    <property type="match status" value="1"/>
</dbReference>
<sequence>MASVEKRVSDGRTTYQARWRDERGRQRKKSFAKKADADRHAATVEADKARGTYIEPSKVTVAEYAREWAAARPHRPTTARRTEMMIRLHIQGTRLGGRRLADVRPSEVQAWATDRTTVLATTTVRQALGLLRSVYAAAVLDRLVASSPVVRIRLPRYERPRVVPLTVDQVAALAEAMPARYRAMVLAQAGLGLRIGELLALRVQDIDFLRRTVRVEWQFTHGSKGQRSEPKTPRSRRSVPLPGMVADALAAHLAAYESATDGTVFTTGAGTPPGHVYYGHNLIRRAVTRAGLPPGTTSHDLRHHYASVLLAAGESVVAVSERLGHEDASLVLSTYGHLMPDSDDRTRTAVDAAWNTAESCAPDVPRPEDRPASRPARR</sequence>
<keyword evidence="3" id="KW-0233">DNA recombination</keyword>
<protein>
    <submittedName>
        <fullName evidence="8">Site-specific recombinase XerD</fullName>
    </submittedName>
</protein>
<evidence type="ECO:0000313" key="8">
    <source>
        <dbReference type="EMBL" id="SFT63824.1"/>
    </source>
</evidence>
<feature type="region of interest" description="Disordered" evidence="5">
    <location>
        <begin position="356"/>
        <end position="378"/>
    </location>
</feature>
<dbReference type="InterPro" id="IPR011010">
    <property type="entry name" value="DNA_brk_join_enz"/>
</dbReference>
<dbReference type="PANTHER" id="PTHR30349:SF64">
    <property type="entry name" value="PROPHAGE INTEGRASE INTD-RELATED"/>
    <property type="match status" value="1"/>
</dbReference>
<dbReference type="InterPro" id="IPR002104">
    <property type="entry name" value="Integrase_catalytic"/>
</dbReference>
<dbReference type="GO" id="GO:0003677">
    <property type="term" value="F:DNA binding"/>
    <property type="evidence" value="ECO:0007669"/>
    <property type="project" value="UniProtKB-UniRule"/>
</dbReference>
<accession>A0A1I6ZM91</accession>
<dbReference type="STRING" id="1296565.SAMN05660657_02118"/>
<evidence type="ECO:0000256" key="1">
    <source>
        <dbReference type="ARBA" id="ARBA00008857"/>
    </source>
</evidence>
<feature type="compositionally biased region" description="Basic and acidic residues" evidence="5">
    <location>
        <begin position="1"/>
        <end position="10"/>
    </location>
</feature>
<dbReference type="EMBL" id="FPBA01000005">
    <property type="protein sequence ID" value="SFT63824.1"/>
    <property type="molecule type" value="Genomic_DNA"/>
</dbReference>
<dbReference type="SUPFAM" id="SSF56349">
    <property type="entry name" value="DNA breaking-rejoining enzymes"/>
    <property type="match status" value="1"/>
</dbReference>
<dbReference type="InterPro" id="IPR044068">
    <property type="entry name" value="CB"/>
</dbReference>
<dbReference type="PROSITE" id="PS51900">
    <property type="entry name" value="CB"/>
    <property type="match status" value="1"/>
</dbReference>
<reference evidence="9" key="1">
    <citation type="submission" date="2016-10" db="EMBL/GenBank/DDBJ databases">
        <authorList>
            <person name="Varghese N."/>
            <person name="Submissions S."/>
        </authorList>
    </citation>
    <scope>NUCLEOTIDE SEQUENCE [LARGE SCALE GENOMIC DNA]</scope>
    <source>
        <strain evidence="9">DSM 46136</strain>
    </source>
</reference>